<keyword evidence="3 6" id="KW-0812">Transmembrane</keyword>
<comment type="subcellular location">
    <subcellularLocation>
        <location evidence="1">Cell membrane</location>
        <topology evidence="1">Multi-pass membrane protein</topology>
    </subcellularLocation>
</comment>
<sequence>MKAERIVNTSVVAALVLFPLWAWMTDAPFLITLATKAVIFALAGVGLNIALGIGGLVSLGHAAFFGLGGYAMGILASHAQAYDPIFNAPFVLEGTKSMPVIWLVAIISSGLAALAIGALSLRTSGVYFIMITLAFGQMLYYFSISWPAYGGEDGLSIYVRNSFPGMNTLDPIQYYVICVALLFAVLLFTSRLARAPFGLALGAARQSPLRVKTVGISPYKLQLVAFTISGMITGLAGALFADLNRFVSPTMFSWQLSGEIIVFILIGGTARLFGPVVGAIVFVLLEHLLGGLSEYWHIYLGLLLLLIVLFARGGLIGLLAGKERSHD</sequence>
<feature type="transmembrane region" description="Helical" evidence="6">
    <location>
        <begin position="297"/>
        <end position="320"/>
    </location>
</feature>
<dbReference type="InterPro" id="IPR043428">
    <property type="entry name" value="LivM-like"/>
</dbReference>
<evidence type="ECO:0000256" key="4">
    <source>
        <dbReference type="ARBA" id="ARBA00022989"/>
    </source>
</evidence>
<dbReference type="AlphaFoldDB" id="A0A7W6E3I9"/>
<gene>
    <name evidence="7" type="ORF">GGR95_000405</name>
</gene>
<evidence type="ECO:0000256" key="3">
    <source>
        <dbReference type="ARBA" id="ARBA00022692"/>
    </source>
</evidence>
<keyword evidence="5 6" id="KW-0472">Membrane</keyword>
<protein>
    <submittedName>
        <fullName evidence="7">Branched-chain amino acid transport system permease protein</fullName>
    </submittedName>
</protein>
<dbReference type="Proteomes" id="UP000530268">
    <property type="component" value="Unassembled WGS sequence"/>
</dbReference>
<feature type="transmembrane region" description="Helical" evidence="6">
    <location>
        <begin position="172"/>
        <end position="189"/>
    </location>
</feature>
<evidence type="ECO:0000256" key="2">
    <source>
        <dbReference type="ARBA" id="ARBA00022475"/>
    </source>
</evidence>
<reference evidence="7 8" key="1">
    <citation type="submission" date="2020-08" db="EMBL/GenBank/DDBJ databases">
        <title>Genomic Encyclopedia of Type Strains, Phase IV (KMG-IV): sequencing the most valuable type-strain genomes for metagenomic binning, comparative biology and taxonomic classification.</title>
        <authorList>
            <person name="Goeker M."/>
        </authorList>
    </citation>
    <scope>NUCLEOTIDE SEQUENCE [LARGE SCALE GENOMIC DNA]</scope>
    <source>
        <strain evidence="7 8">DSM 102234</strain>
    </source>
</reference>
<dbReference type="RefSeq" id="WP_184562225.1">
    <property type="nucleotide sequence ID" value="NZ_JACIEI010000001.1"/>
</dbReference>
<accession>A0A7W6E3I9</accession>
<dbReference type="PANTHER" id="PTHR30482">
    <property type="entry name" value="HIGH-AFFINITY BRANCHED-CHAIN AMINO ACID TRANSPORT SYSTEM PERMEASE"/>
    <property type="match status" value="1"/>
</dbReference>
<keyword evidence="2" id="KW-1003">Cell membrane</keyword>
<evidence type="ECO:0000313" key="8">
    <source>
        <dbReference type="Proteomes" id="UP000530268"/>
    </source>
</evidence>
<dbReference type="GO" id="GO:0005886">
    <property type="term" value="C:plasma membrane"/>
    <property type="evidence" value="ECO:0007669"/>
    <property type="project" value="UniProtKB-SubCell"/>
</dbReference>
<dbReference type="EMBL" id="JACIEI010000001">
    <property type="protein sequence ID" value="MBB3992786.1"/>
    <property type="molecule type" value="Genomic_DNA"/>
</dbReference>
<keyword evidence="4 6" id="KW-1133">Transmembrane helix</keyword>
<name>A0A7W6E3I9_9RHOB</name>
<evidence type="ECO:0000256" key="6">
    <source>
        <dbReference type="SAM" id="Phobius"/>
    </source>
</evidence>
<comment type="caution">
    <text evidence="7">The sequence shown here is derived from an EMBL/GenBank/DDBJ whole genome shotgun (WGS) entry which is preliminary data.</text>
</comment>
<dbReference type="Pfam" id="PF02653">
    <property type="entry name" value="BPD_transp_2"/>
    <property type="match status" value="1"/>
</dbReference>
<feature type="transmembrane region" description="Helical" evidence="6">
    <location>
        <begin position="100"/>
        <end position="119"/>
    </location>
</feature>
<feature type="transmembrane region" description="Helical" evidence="6">
    <location>
        <begin position="219"/>
        <end position="240"/>
    </location>
</feature>
<evidence type="ECO:0000313" key="7">
    <source>
        <dbReference type="EMBL" id="MBB3992786.1"/>
    </source>
</evidence>
<organism evidence="7 8">
    <name type="scientific">Sulfitobacter undariae</name>
    <dbReference type="NCBI Taxonomy" id="1563671"/>
    <lineage>
        <taxon>Bacteria</taxon>
        <taxon>Pseudomonadati</taxon>
        <taxon>Pseudomonadota</taxon>
        <taxon>Alphaproteobacteria</taxon>
        <taxon>Rhodobacterales</taxon>
        <taxon>Roseobacteraceae</taxon>
        <taxon>Sulfitobacter</taxon>
    </lineage>
</organism>
<feature type="transmembrane region" description="Helical" evidence="6">
    <location>
        <begin position="7"/>
        <end position="24"/>
    </location>
</feature>
<keyword evidence="8" id="KW-1185">Reference proteome</keyword>
<feature type="transmembrane region" description="Helical" evidence="6">
    <location>
        <begin position="30"/>
        <end position="50"/>
    </location>
</feature>
<proteinExistence type="predicted"/>
<feature type="transmembrane region" description="Helical" evidence="6">
    <location>
        <begin position="260"/>
        <end position="285"/>
    </location>
</feature>
<feature type="transmembrane region" description="Helical" evidence="6">
    <location>
        <begin position="126"/>
        <end position="149"/>
    </location>
</feature>
<evidence type="ECO:0000256" key="5">
    <source>
        <dbReference type="ARBA" id="ARBA00023136"/>
    </source>
</evidence>
<feature type="transmembrane region" description="Helical" evidence="6">
    <location>
        <begin position="62"/>
        <end position="80"/>
    </location>
</feature>
<dbReference type="CDD" id="cd06581">
    <property type="entry name" value="TM_PBP1_LivM_like"/>
    <property type="match status" value="1"/>
</dbReference>
<dbReference type="GO" id="GO:0015658">
    <property type="term" value="F:branched-chain amino acid transmembrane transporter activity"/>
    <property type="evidence" value="ECO:0007669"/>
    <property type="project" value="InterPro"/>
</dbReference>
<dbReference type="InterPro" id="IPR001851">
    <property type="entry name" value="ABC_transp_permease"/>
</dbReference>
<evidence type="ECO:0000256" key="1">
    <source>
        <dbReference type="ARBA" id="ARBA00004651"/>
    </source>
</evidence>
<dbReference type="PANTHER" id="PTHR30482:SF17">
    <property type="entry name" value="ABC TRANSPORTER ATP-BINDING PROTEIN"/>
    <property type="match status" value="1"/>
</dbReference>